<reference evidence="1 2" key="1">
    <citation type="submission" date="2017-02" db="EMBL/GenBank/DDBJ databases">
        <title>Complete genome sequences of Mycobacterium kansasii strains isolated from rhesus macaques.</title>
        <authorList>
            <person name="Panda A."/>
            <person name="Nagaraj S."/>
            <person name="Zhao X."/>
            <person name="Tettelin H."/>
            <person name="Detolla L.J."/>
        </authorList>
    </citation>
    <scope>NUCLEOTIDE SEQUENCE [LARGE SCALE GENOMIC DNA]</scope>
    <source>
        <strain evidence="1 2">11-3469</strain>
    </source>
</reference>
<dbReference type="EMBL" id="MVBN01000011">
    <property type="protein sequence ID" value="OOK65257.1"/>
    <property type="molecule type" value="Genomic_DNA"/>
</dbReference>
<dbReference type="Proteomes" id="UP000188532">
    <property type="component" value="Unassembled WGS sequence"/>
</dbReference>
<dbReference type="AlphaFoldDB" id="A0A1V3WE44"/>
<name>A0A1V3WE44_MYCKA</name>
<accession>A0A1V3WE44</accession>
<protein>
    <submittedName>
        <fullName evidence="1">Uncharacterized protein</fullName>
    </submittedName>
</protein>
<proteinExistence type="predicted"/>
<evidence type="ECO:0000313" key="2">
    <source>
        <dbReference type="Proteomes" id="UP000188532"/>
    </source>
</evidence>
<sequence>MKLPRTRVQRPTPQMPAIAGFEPRFAPIPTSQIKQPAQVVRPVYWWARELRRRGDLLLGVDFDANQLAARVSVRLASYRIVEVVRGNDCNPVLPHDVPTLLAEAVWRLGALGWTEQLGEVLDLLRVVGLMSTPEPIGQCVASIPGRACQPDRGVRIAYWWAVVLQGQGWQLHACGEDVARFGFIAEIPAEDGGPRLVVYPGDMAEDGTEAAALANHLARLGVGQRRLARQVIADAASGKGRVL</sequence>
<comment type="caution">
    <text evidence="1">The sequence shown here is derived from an EMBL/GenBank/DDBJ whole genome shotgun (WGS) entry which is preliminary data.</text>
</comment>
<evidence type="ECO:0000313" key="1">
    <source>
        <dbReference type="EMBL" id="OOK65257.1"/>
    </source>
</evidence>
<gene>
    <name evidence="1" type="ORF">BZL29_7718</name>
</gene>
<organism evidence="1 2">
    <name type="scientific">Mycobacterium kansasii</name>
    <dbReference type="NCBI Taxonomy" id="1768"/>
    <lineage>
        <taxon>Bacteria</taxon>
        <taxon>Bacillati</taxon>
        <taxon>Actinomycetota</taxon>
        <taxon>Actinomycetes</taxon>
        <taxon>Mycobacteriales</taxon>
        <taxon>Mycobacteriaceae</taxon>
        <taxon>Mycobacterium</taxon>
    </lineage>
</organism>